<dbReference type="PROSITE" id="PS50966">
    <property type="entry name" value="ZF_SWIM"/>
    <property type="match status" value="1"/>
</dbReference>
<dbReference type="PANTHER" id="PTHR31669">
    <property type="entry name" value="PROTEIN FAR1-RELATED SEQUENCE 10-RELATED"/>
    <property type="match status" value="1"/>
</dbReference>
<comment type="function">
    <text evidence="6">Putative transcription activator involved in regulating light control of development.</text>
</comment>
<dbReference type="SMART" id="SM00575">
    <property type="entry name" value="ZnF_PMZ"/>
    <property type="match status" value="1"/>
</dbReference>
<dbReference type="InterPro" id="IPR031052">
    <property type="entry name" value="FHY3/FAR1"/>
</dbReference>
<keyword evidence="4 6" id="KW-0862">Zinc</keyword>
<dbReference type="Pfam" id="PF04434">
    <property type="entry name" value="SWIM"/>
    <property type="match status" value="1"/>
</dbReference>
<dbReference type="Proteomes" id="UP001604336">
    <property type="component" value="Unassembled WGS sequence"/>
</dbReference>
<reference evidence="9" key="1">
    <citation type="submission" date="2024-07" db="EMBL/GenBank/DDBJ databases">
        <title>Two chromosome-level genome assemblies of Korean endemic species Abeliophyllum distichum and Forsythia ovata (Oleaceae).</title>
        <authorList>
            <person name="Jang H."/>
        </authorList>
    </citation>
    <scope>NUCLEOTIDE SEQUENCE [LARGE SCALE GENOMIC DNA]</scope>
</reference>
<keyword evidence="6" id="KW-0539">Nucleus</keyword>
<keyword evidence="9" id="KW-1185">Reference proteome</keyword>
<dbReference type="GO" id="GO:0006355">
    <property type="term" value="P:regulation of DNA-templated transcription"/>
    <property type="evidence" value="ECO:0007669"/>
    <property type="project" value="UniProtKB-UniRule"/>
</dbReference>
<evidence type="ECO:0000256" key="3">
    <source>
        <dbReference type="ARBA" id="ARBA00022771"/>
    </source>
</evidence>
<evidence type="ECO:0000313" key="9">
    <source>
        <dbReference type="Proteomes" id="UP001604336"/>
    </source>
</evidence>
<comment type="subcellular location">
    <subcellularLocation>
        <location evidence="6">Nucleus</location>
    </subcellularLocation>
</comment>
<comment type="caution">
    <text evidence="8">The sequence shown here is derived from an EMBL/GenBank/DDBJ whole genome shotgun (WGS) entry which is preliminary data.</text>
</comment>
<dbReference type="PANTHER" id="PTHR31669:SF251">
    <property type="entry name" value="PROTEIN FAR1-RELATED SEQUENCE"/>
    <property type="match status" value="1"/>
</dbReference>
<evidence type="ECO:0000313" key="8">
    <source>
        <dbReference type="EMBL" id="KAL2491915.1"/>
    </source>
</evidence>
<accession>A0ABD1RU27</accession>
<comment type="similarity">
    <text evidence="1 6">Belongs to the FHY3/FAR1 family.</text>
</comment>
<evidence type="ECO:0000256" key="5">
    <source>
        <dbReference type="PROSITE-ProRule" id="PRU00325"/>
    </source>
</evidence>
<proteinExistence type="inferred from homology"/>
<evidence type="ECO:0000256" key="4">
    <source>
        <dbReference type="ARBA" id="ARBA00022833"/>
    </source>
</evidence>
<keyword evidence="3 5" id="KW-0863">Zinc-finger</keyword>
<dbReference type="InterPro" id="IPR006564">
    <property type="entry name" value="Znf_PMZ"/>
</dbReference>
<protein>
    <recommendedName>
        <fullName evidence="6">Protein FAR1-RELATED SEQUENCE</fullName>
    </recommendedName>
</protein>
<dbReference type="GO" id="GO:0008270">
    <property type="term" value="F:zinc ion binding"/>
    <property type="evidence" value="ECO:0007669"/>
    <property type="project" value="UniProtKB-UniRule"/>
</dbReference>
<keyword evidence="2 6" id="KW-0479">Metal-binding</keyword>
<dbReference type="InterPro" id="IPR007527">
    <property type="entry name" value="Znf_SWIM"/>
</dbReference>
<dbReference type="AlphaFoldDB" id="A0ABD1RU27"/>
<name>A0ABD1RU27_9LAMI</name>
<evidence type="ECO:0000256" key="1">
    <source>
        <dbReference type="ARBA" id="ARBA00005889"/>
    </source>
</evidence>
<dbReference type="EMBL" id="JBFOLK010000008">
    <property type="protein sequence ID" value="KAL2491915.1"/>
    <property type="molecule type" value="Genomic_DNA"/>
</dbReference>
<organism evidence="8 9">
    <name type="scientific">Abeliophyllum distichum</name>
    <dbReference type="NCBI Taxonomy" id="126358"/>
    <lineage>
        <taxon>Eukaryota</taxon>
        <taxon>Viridiplantae</taxon>
        <taxon>Streptophyta</taxon>
        <taxon>Embryophyta</taxon>
        <taxon>Tracheophyta</taxon>
        <taxon>Spermatophyta</taxon>
        <taxon>Magnoliopsida</taxon>
        <taxon>eudicotyledons</taxon>
        <taxon>Gunneridae</taxon>
        <taxon>Pentapetalae</taxon>
        <taxon>asterids</taxon>
        <taxon>lamiids</taxon>
        <taxon>Lamiales</taxon>
        <taxon>Oleaceae</taxon>
        <taxon>Forsythieae</taxon>
        <taxon>Abeliophyllum</taxon>
    </lineage>
</organism>
<evidence type="ECO:0000256" key="2">
    <source>
        <dbReference type="ARBA" id="ARBA00022723"/>
    </source>
</evidence>
<gene>
    <name evidence="8" type="ORF">Adt_27543</name>
</gene>
<feature type="domain" description="SWIM-type" evidence="7">
    <location>
        <begin position="26"/>
        <end position="58"/>
    </location>
</feature>
<evidence type="ECO:0000259" key="7">
    <source>
        <dbReference type="PROSITE" id="PS50966"/>
    </source>
</evidence>
<dbReference type="GO" id="GO:0005634">
    <property type="term" value="C:nucleus"/>
    <property type="evidence" value="ECO:0007669"/>
    <property type="project" value="UniProtKB-SubCell"/>
</dbReference>
<evidence type="ECO:0000256" key="6">
    <source>
        <dbReference type="RuleBase" id="RU367018"/>
    </source>
</evidence>
<sequence>MSIRKCMGVECREHGKTFDWHRHLTYFMDSDYISCSCRTFEFNGYPCRHMISYLRKKQVILLPEKYILRRWNKNTKMSFCDDPTSGLSTNESSSTSLMVRHGLLAHKTSLIVDDAALTGARSTFLMGEFESLHLQVKGIDDGCNIGIMRHNCTTREESDIIHDPSEV</sequence>